<dbReference type="PANTHER" id="PTHR31126:SF1">
    <property type="entry name" value="TYROSINE SPECIFIC PROTEIN PHOSPHATASES DOMAIN-CONTAINING PROTEIN"/>
    <property type="match status" value="1"/>
</dbReference>
<protein>
    <submittedName>
        <fullName evidence="3">Protein-tyrosine-phosphatase</fullName>
    </submittedName>
</protein>
<dbReference type="InterPro" id="IPR016130">
    <property type="entry name" value="Tyr_Pase_AS"/>
</dbReference>
<dbReference type="PROSITE" id="PS50056">
    <property type="entry name" value="TYR_PHOSPHATASE_2"/>
    <property type="match status" value="1"/>
</dbReference>
<comment type="similarity">
    <text evidence="1">Belongs to the protein-tyrosine phosphatase family.</text>
</comment>
<sequence length="241" mass="27767">MKKEDTHYRLLPMAGAYNMRDLGGYRTIYGKHVKWKTFLRSDDMNKLTSTDLDYLTLLPLRTVVDFRGEAEKRAAADHLPQTVSKHIPLPIEAGNMSDIAHFDKNNLSAVMEEVYAFIVRHMQDTYKEFFRILTEKANTPLLFHCSAGKDRTGIAAALLLSALGVERDTIIEDYMLSAQHIQTKYDFITKDHPELKPLTTVRKEYLETAFRVIDKEFGGIESYLINNLEADIEKLRNLYTE</sequence>
<accession>A0A413VE71</accession>
<name>A0A413VE71_9BACE</name>
<dbReference type="PANTHER" id="PTHR31126">
    <property type="entry name" value="TYROSINE-PROTEIN PHOSPHATASE"/>
    <property type="match status" value="1"/>
</dbReference>
<dbReference type="Proteomes" id="UP000284379">
    <property type="component" value="Unassembled WGS sequence"/>
</dbReference>
<dbReference type="RefSeq" id="WP_122202075.1">
    <property type="nucleotide sequence ID" value="NZ_CABJFV010000020.1"/>
</dbReference>
<reference evidence="3 4" key="1">
    <citation type="submission" date="2018-08" db="EMBL/GenBank/DDBJ databases">
        <title>A genome reference for cultivated species of the human gut microbiota.</title>
        <authorList>
            <person name="Zou Y."/>
            <person name="Xue W."/>
            <person name="Luo G."/>
        </authorList>
    </citation>
    <scope>NUCLEOTIDE SEQUENCE [LARGE SCALE GENOMIC DNA]</scope>
    <source>
        <strain evidence="3 4">AM40-30BH</strain>
    </source>
</reference>
<gene>
    <name evidence="3" type="ORF">DW888_17250</name>
</gene>
<dbReference type="AlphaFoldDB" id="A0A413VE71"/>
<dbReference type="InterPro" id="IPR029021">
    <property type="entry name" value="Prot-tyrosine_phosphatase-like"/>
</dbReference>
<dbReference type="PROSITE" id="PS00383">
    <property type="entry name" value="TYR_PHOSPHATASE_1"/>
    <property type="match status" value="1"/>
</dbReference>
<dbReference type="GO" id="GO:0004721">
    <property type="term" value="F:phosphoprotein phosphatase activity"/>
    <property type="evidence" value="ECO:0007669"/>
    <property type="project" value="InterPro"/>
</dbReference>
<dbReference type="InterPro" id="IPR000387">
    <property type="entry name" value="Tyr_Pase_dom"/>
</dbReference>
<feature type="domain" description="Tyrosine specific protein phosphatases" evidence="2">
    <location>
        <begin position="127"/>
        <end position="172"/>
    </location>
</feature>
<proteinExistence type="inferred from homology"/>
<dbReference type="SUPFAM" id="SSF52799">
    <property type="entry name" value="(Phosphotyrosine protein) phosphatases II"/>
    <property type="match status" value="1"/>
</dbReference>
<dbReference type="Pfam" id="PF13350">
    <property type="entry name" value="Y_phosphatase3"/>
    <property type="match status" value="1"/>
</dbReference>
<dbReference type="Gene3D" id="3.90.190.10">
    <property type="entry name" value="Protein tyrosine phosphatase superfamily"/>
    <property type="match status" value="1"/>
</dbReference>
<evidence type="ECO:0000313" key="3">
    <source>
        <dbReference type="EMBL" id="RHB31878.1"/>
    </source>
</evidence>
<evidence type="ECO:0000259" key="2">
    <source>
        <dbReference type="PROSITE" id="PS50056"/>
    </source>
</evidence>
<dbReference type="EMBL" id="QSGO01000020">
    <property type="protein sequence ID" value="RHB31878.1"/>
    <property type="molecule type" value="Genomic_DNA"/>
</dbReference>
<evidence type="ECO:0000313" key="4">
    <source>
        <dbReference type="Proteomes" id="UP000284379"/>
    </source>
</evidence>
<organism evidence="3 4">
    <name type="scientific">Bacteroides nordii</name>
    <dbReference type="NCBI Taxonomy" id="291645"/>
    <lineage>
        <taxon>Bacteria</taxon>
        <taxon>Pseudomonadati</taxon>
        <taxon>Bacteroidota</taxon>
        <taxon>Bacteroidia</taxon>
        <taxon>Bacteroidales</taxon>
        <taxon>Bacteroidaceae</taxon>
        <taxon>Bacteroides</taxon>
    </lineage>
</organism>
<dbReference type="InterPro" id="IPR026893">
    <property type="entry name" value="Tyr/Ser_Pase_IphP-type"/>
</dbReference>
<comment type="caution">
    <text evidence="3">The sequence shown here is derived from an EMBL/GenBank/DDBJ whole genome shotgun (WGS) entry which is preliminary data.</text>
</comment>
<evidence type="ECO:0000256" key="1">
    <source>
        <dbReference type="ARBA" id="ARBA00009580"/>
    </source>
</evidence>